<evidence type="ECO:0000259" key="12">
    <source>
        <dbReference type="PROSITE" id="PS50200"/>
    </source>
</evidence>
<feature type="compositionally biased region" description="Low complexity" evidence="11">
    <location>
        <begin position="139"/>
        <end position="155"/>
    </location>
</feature>
<feature type="compositionally biased region" description="Low complexity" evidence="11">
    <location>
        <begin position="187"/>
        <end position="201"/>
    </location>
</feature>
<evidence type="ECO:0000313" key="14">
    <source>
        <dbReference type="EMBL" id="CAL1267474.1"/>
    </source>
</evidence>
<dbReference type="GO" id="GO:0006887">
    <property type="term" value="P:exocytosis"/>
    <property type="evidence" value="ECO:0007669"/>
    <property type="project" value="UniProtKB-KW"/>
</dbReference>
<feature type="region of interest" description="Disordered" evidence="11">
    <location>
        <begin position="280"/>
        <end position="336"/>
    </location>
</feature>
<dbReference type="EMBL" id="CAXIEN010000029">
    <property type="protein sequence ID" value="CAL1267474.1"/>
    <property type="molecule type" value="Genomic_DNA"/>
</dbReference>
<feature type="compositionally biased region" description="Polar residues" evidence="11">
    <location>
        <begin position="582"/>
        <end position="592"/>
    </location>
</feature>
<dbReference type="GO" id="GO:0005576">
    <property type="term" value="C:extracellular region"/>
    <property type="evidence" value="ECO:0007669"/>
    <property type="project" value="UniProtKB-SubCell"/>
</dbReference>
<name>A0AAV1Z9A4_9ARAC</name>
<evidence type="ECO:0000256" key="4">
    <source>
        <dbReference type="ARBA" id="ARBA00022525"/>
    </source>
</evidence>
<protein>
    <recommendedName>
        <fullName evidence="16">Ankyrin repeat and fibronectin type-III domain-containing protein 1</fullName>
    </recommendedName>
</protein>
<feature type="compositionally biased region" description="Basic and acidic residues" evidence="11">
    <location>
        <begin position="157"/>
        <end position="166"/>
    </location>
</feature>
<evidence type="ECO:0000256" key="5">
    <source>
        <dbReference type="ARBA" id="ARBA00022537"/>
    </source>
</evidence>
<feature type="compositionally biased region" description="Polar residues" evidence="11">
    <location>
        <begin position="125"/>
        <end position="134"/>
    </location>
</feature>
<dbReference type="InterPro" id="IPR000159">
    <property type="entry name" value="RA_dom"/>
</dbReference>
<evidence type="ECO:0000256" key="9">
    <source>
        <dbReference type="ARBA" id="ARBA00023298"/>
    </source>
</evidence>
<accession>A0AAV1Z9A4</accession>
<dbReference type="CDD" id="cd00063">
    <property type="entry name" value="FN3"/>
    <property type="match status" value="1"/>
</dbReference>
<dbReference type="Gene3D" id="1.25.40.20">
    <property type="entry name" value="Ankyrin repeat-containing domain"/>
    <property type="match status" value="1"/>
</dbReference>
<dbReference type="PANTHER" id="PTHR21437:SF1">
    <property type="entry name" value="WIDE AWAKE"/>
    <property type="match status" value="1"/>
</dbReference>
<keyword evidence="5" id="KW-1052">Target cell membrane</keyword>
<evidence type="ECO:0000313" key="15">
    <source>
        <dbReference type="Proteomes" id="UP001497382"/>
    </source>
</evidence>
<dbReference type="Pfam" id="PF13637">
    <property type="entry name" value="Ank_4"/>
    <property type="match status" value="1"/>
</dbReference>
<evidence type="ECO:0000256" key="2">
    <source>
        <dbReference type="ARBA" id="ARBA00004613"/>
    </source>
</evidence>
<dbReference type="SUPFAM" id="SSF49265">
    <property type="entry name" value="Fibronectin type III"/>
    <property type="match status" value="1"/>
</dbReference>
<dbReference type="GO" id="GO:0005819">
    <property type="term" value="C:spindle"/>
    <property type="evidence" value="ECO:0007669"/>
    <property type="project" value="TreeGrafter"/>
</dbReference>
<organism evidence="14 15">
    <name type="scientific">Larinioides sclopetarius</name>
    <dbReference type="NCBI Taxonomy" id="280406"/>
    <lineage>
        <taxon>Eukaryota</taxon>
        <taxon>Metazoa</taxon>
        <taxon>Ecdysozoa</taxon>
        <taxon>Arthropoda</taxon>
        <taxon>Chelicerata</taxon>
        <taxon>Arachnida</taxon>
        <taxon>Araneae</taxon>
        <taxon>Araneomorphae</taxon>
        <taxon>Entelegynae</taxon>
        <taxon>Araneoidea</taxon>
        <taxon>Araneidae</taxon>
        <taxon>Larinioides</taxon>
    </lineage>
</organism>
<dbReference type="GO" id="GO:0044231">
    <property type="term" value="C:host cell presynaptic membrane"/>
    <property type="evidence" value="ECO:0007669"/>
    <property type="project" value="UniProtKB-KW"/>
</dbReference>
<keyword evidence="15" id="KW-1185">Reference proteome</keyword>
<evidence type="ECO:0000256" key="7">
    <source>
        <dbReference type="ARBA" id="ARBA00022699"/>
    </source>
</evidence>
<dbReference type="CDD" id="cd17117">
    <property type="entry name" value="RA_ANKFN1_like"/>
    <property type="match status" value="1"/>
</dbReference>
<reference evidence="14 15" key="1">
    <citation type="submission" date="2024-04" db="EMBL/GenBank/DDBJ databases">
        <authorList>
            <person name="Rising A."/>
            <person name="Reimegard J."/>
            <person name="Sonavane S."/>
            <person name="Akerstrom W."/>
            <person name="Nylinder S."/>
            <person name="Hedman E."/>
            <person name="Kallberg Y."/>
        </authorList>
    </citation>
    <scope>NUCLEOTIDE SEQUENCE [LARGE SCALE GENOMIC DNA]</scope>
</reference>
<feature type="repeat" description="ANK" evidence="10">
    <location>
        <begin position="388"/>
        <end position="413"/>
    </location>
</feature>
<evidence type="ECO:0000256" key="11">
    <source>
        <dbReference type="SAM" id="MobiDB-lite"/>
    </source>
</evidence>
<dbReference type="PROSITE" id="PS50200">
    <property type="entry name" value="RA"/>
    <property type="match status" value="1"/>
</dbReference>
<gene>
    <name evidence="14" type="ORF">LARSCL_LOCUS3690</name>
</gene>
<feature type="domain" description="Fibronectin type-III" evidence="13">
    <location>
        <begin position="493"/>
        <end position="592"/>
    </location>
</feature>
<dbReference type="InterPro" id="IPR002110">
    <property type="entry name" value="Ankyrin_rpt"/>
</dbReference>
<feature type="region of interest" description="Disordered" evidence="11">
    <location>
        <begin position="116"/>
        <end position="217"/>
    </location>
</feature>
<dbReference type="GO" id="GO:0007165">
    <property type="term" value="P:signal transduction"/>
    <property type="evidence" value="ECO:0007669"/>
    <property type="project" value="InterPro"/>
</dbReference>
<dbReference type="PROSITE" id="PS50297">
    <property type="entry name" value="ANK_REP_REGION"/>
    <property type="match status" value="1"/>
</dbReference>
<keyword evidence="9" id="KW-0472">Membrane</keyword>
<keyword evidence="7" id="KW-0528">Neurotoxin</keyword>
<dbReference type="InterPro" id="IPR013783">
    <property type="entry name" value="Ig-like_fold"/>
</dbReference>
<evidence type="ECO:0000256" key="6">
    <source>
        <dbReference type="ARBA" id="ARBA00022656"/>
    </source>
</evidence>
<feature type="compositionally biased region" description="Polar residues" evidence="11">
    <location>
        <begin position="309"/>
        <end position="318"/>
    </location>
</feature>
<comment type="subcellular location">
    <subcellularLocation>
        <location evidence="2">Secreted</location>
    </subcellularLocation>
    <subcellularLocation>
        <location evidence="1">Target cell membrane</location>
    </subcellularLocation>
</comment>
<dbReference type="InterPro" id="IPR036116">
    <property type="entry name" value="FN3_sf"/>
</dbReference>
<dbReference type="Pfam" id="PF00041">
    <property type="entry name" value="fn3"/>
    <property type="match status" value="1"/>
</dbReference>
<dbReference type="InterPro" id="IPR039269">
    <property type="entry name" value="ANKFN1"/>
</dbReference>
<feature type="domain" description="Ras-associating" evidence="12">
    <location>
        <begin position="1200"/>
        <end position="1301"/>
    </location>
</feature>
<keyword evidence="4" id="KW-0964">Secreted</keyword>
<dbReference type="PANTHER" id="PTHR21437">
    <property type="entry name" value="WIDE AWAKE"/>
    <property type="match status" value="1"/>
</dbReference>
<dbReference type="Gene3D" id="2.60.40.10">
    <property type="entry name" value="Immunoglobulins"/>
    <property type="match status" value="1"/>
</dbReference>
<evidence type="ECO:0000259" key="13">
    <source>
        <dbReference type="PROSITE" id="PS50853"/>
    </source>
</evidence>
<feature type="compositionally biased region" description="Polar residues" evidence="11">
    <location>
        <begin position="176"/>
        <end position="186"/>
    </location>
</feature>
<feature type="region of interest" description="Disordered" evidence="11">
    <location>
        <begin position="227"/>
        <end position="246"/>
    </location>
</feature>
<dbReference type="InterPro" id="IPR003961">
    <property type="entry name" value="FN3_dom"/>
</dbReference>
<dbReference type="Proteomes" id="UP001497382">
    <property type="component" value="Unassembled WGS sequence"/>
</dbReference>
<keyword evidence="9" id="KW-1053">Target membrane</keyword>
<feature type="compositionally biased region" description="Basic and acidic residues" evidence="11">
    <location>
        <begin position="594"/>
        <end position="606"/>
    </location>
</feature>
<evidence type="ECO:0000256" key="3">
    <source>
        <dbReference type="ARBA" id="ARBA00022483"/>
    </source>
</evidence>
<keyword evidence="3" id="KW-0268">Exocytosis</keyword>
<dbReference type="SUPFAM" id="SSF48403">
    <property type="entry name" value="Ankyrin repeat"/>
    <property type="match status" value="1"/>
</dbReference>
<evidence type="ECO:0008006" key="16">
    <source>
        <dbReference type="Google" id="ProtNLM"/>
    </source>
</evidence>
<dbReference type="GO" id="GO:0044218">
    <property type="term" value="C:other organism cell membrane"/>
    <property type="evidence" value="ECO:0007669"/>
    <property type="project" value="UniProtKB-KW"/>
</dbReference>
<evidence type="ECO:0000256" key="10">
    <source>
        <dbReference type="PROSITE-ProRule" id="PRU00023"/>
    </source>
</evidence>
<dbReference type="GO" id="GO:0090729">
    <property type="term" value="F:toxin activity"/>
    <property type="evidence" value="ECO:0007669"/>
    <property type="project" value="UniProtKB-KW"/>
</dbReference>
<feature type="region of interest" description="Disordered" evidence="11">
    <location>
        <begin position="582"/>
        <end position="606"/>
    </location>
</feature>
<dbReference type="GO" id="GO:0061172">
    <property type="term" value="P:regulation of establishment of bipolar cell polarity"/>
    <property type="evidence" value="ECO:0007669"/>
    <property type="project" value="TreeGrafter"/>
</dbReference>
<dbReference type="SMART" id="SM00060">
    <property type="entry name" value="FN3"/>
    <property type="match status" value="1"/>
</dbReference>
<dbReference type="PROSITE" id="PS50088">
    <property type="entry name" value="ANK_REPEAT"/>
    <property type="match status" value="1"/>
</dbReference>
<feature type="region of interest" description="Disordered" evidence="11">
    <location>
        <begin position="1073"/>
        <end position="1098"/>
    </location>
</feature>
<keyword evidence="10" id="KW-0040">ANK repeat</keyword>
<keyword evidence="8" id="KW-0638">Presynaptic neurotoxin</keyword>
<dbReference type="InterPro" id="IPR036770">
    <property type="entry name" value="Ankyrin_rpt-contain_sf"/>
</dbReference>
<evidence type="ECO:0000256" key="8">
    <source>
        <dbReference type="ARBA" id="ARBA00023028"/>
    </source>
</evidence>
<evidence type="ECO:0000256" key="1">
    <source>
        <dbReference type="ARBA" id="ARBA00004175"/>
    </source>
</evidence>
<proteinExistence type="predicted"/>
<sequence>MCSDFSVQTSMTTQPHWFPMLATPNILTIAEECDCVCNDEGLCCCHGEKDARTSSSSDTPETPLRMTPDFEEFDGVDDILAVSHLSQKPSIKKRIPLLRAKTLPAIITPSLSIIQAPLDPGTRSKIPTITTTLDVNGHPKVSPGKSRSRRSPGSSGKKKETADEKWQLLVDDEVSSAKSPGNSPRNSFSSTGSVASQASSSKDNRSEHSSQGSRAGLGKLARFLTSRDKSVASDRPASHGSDSSLAPDIASLRKANSIDSLLESSSSGYNLDISAQNGGISPVTPGSSAKPLPASPSVPAKLESHKKGNGSSTSPTVSKHSKGSRQGSLERIIDSSPLTKAERKKLEKYNKFNIDLQALFAAVEHKQLDRARGIVETTNVDINSVNADGFTPLDLAVMTTNVAMVQLLQSHGAAESPKFPCRETRSNQLQTLVREAGRCVEDLGTCVLSAATNGSLSAALLKEKERQLSLWQRRHQLLKRMKTGFDHLRPPDPPSSVQLEVVGNRSLKVKFTAPETAYQESSIVTKYKVEWSCYEDFSLLAGSREISDVHKLELMIPDLTQGSTYFVRVAAGNVKGFSSWRSASPLSATPSSWRDVEGKDPRSSGRLGKLDDLFHQIINSRSGHASEIKDLSETPQQQRRQVRKSIKHLFTSAPKFQKNMKRGVFLACLLYHEDRIIVTAEDTLPILEVDETYPSPLHTDFHWLMKVACTWEDVKTLRQDMEKSHSSSNVHFRSKLLQAAEQMQSALGLQDLGQLYYLPLKDSEGTTVLCTVRHIHDPKTMVTLSVRWLPLYKIQRKRANNSDSNGDNPGVNDLLLDSLQEMILYSQVSNKPLSRGLYVGYMKLKSSVDAIRVVVPRLTPNVLPHSKIRDNPHVSCEEWQWFKSLANGSLPAGPTEIQMKFQKALSLATKQLLTELDIPENVIDLHRYYDVEVIELSENVSFLLVLPPVDSVCSVPGQCDEITSRPDCIPLPIQIFEMIHMTTYQPNFITRYSRLSSILEMDNMLAHHAHREAFSSTELSEAKSRLNQLQEFQSQVDNMWRAIRWIMDVLTFARDKQGSNGVLLKDIWTNASSPDSPRINSPQQVKEVTESTRTSPTPSVRLLTTEKRQIRRCSSTSRLQISRTDLPVDIMNCKAHSAERLGDSTSRSSIRSSFAGSLKSFSSVDIALDPKEHFSSNEDEIDRVDVAEASSRPSSPVAESESEIRVYADYETGLASGYSVKLSVNRFTTARDIVETIVKQMNTGVMVKGKQGPIYDESQFHTFCLVVTVGARERCLSDDFHPLELQGPWLKGKLSVRRKSTPFNNGAD</sequence>
<keyword evidence="6" id="KW-0800">Toxin</keyword>
<comment type="caution">
    <text evidence="14">The sequence shown here is derived from an EMBL/GenBank/DDBJ whole genome shotgun (WGS) entry which is preliminary data.</text>
</comment>
<dbReference type="PROSITE" id="PS50853">
    <property type="entry name" value="FN3"/>
    <property type="match status" value="1"/>
</dbReference>
<dbReference type="GO" id="GO:0000132">
    <property type="term" value="P:establishment of mitotic spindle orientation"/>
    <property type="evidence" value="ECO:0007669"/>
    <property type="project" value="TreeGrafter"/>
</dbReference>